<proteinExistence type="predicted"/>
<keyword evidence="1" id="KW-0472">Membrane</keyword>
<dbReference type="EMBL" id="LR796711">
    <property type="protein sequence ID" value="CAB4160968.1"/>
    <property type="molecule type" value="Genomic_DNA"/>
</dbReference>
<evidence type="ECO:0000313" key="2">
    <source>
        <dbReference type="EMBL" id="CAB4160968.1"/>
    </source>
</evidence>
<evidence type="ECO:0000256" key="1">
    <source>
        <dbReference type="SAM" id="Phobius"/>
    </source>
</evidence>
<accession>A0A6J5NV00</accession>
<organism evidence="2">
    <name type="scientific">uncultured Caudovirales phage</name>
    <dbReference type="NCBI Taxonomy" id="2100421"/>
    <lineage>
        <taxon>Viruses</taxon>
        <taxon>Duplodnaviria</taxon>
        <taxon>Heunggongvirae</taxon>
        <taxon>Uroviricota</taxon>
        <taxon>Caudoviricetes</taxon>
        <taxon>Peduoviridae</taxon>
        <taxon>Maltschvirus</taxon>
        <taxon>Maltschvirus maltsch</taxon>
    </lineage>
</organism>
<keyword evidence="1" id="KW-1133">Transmembrane helix</keyword>
<feature type="transmembrane region" description="Helical" evidence="1">
    <location>
        <begin position="36"/>
        <end position="54"/>
    </location>
</feature>
<protein>
    <submittedName>
        <fullName evidence="2">Uncharacterized protein</fullName>
    </submittedName>
</protein>
<reference evidence="2" key="1">
    <citation type="submission" date="2020-04" db="EMBL/GenBank/DDBJ databases">
        <authorList>
            <person name="Chiriac C."/>
            <person name="Salcher M."/>
            <person name="Ghai R."/>
            <person name="Kavagutti S V."/>
        </authorList>
    </citation>
    <scope>NUCLEOTIDE SEQUENCE</scope>
</reference>
<sequence>MGESDMTTKKHPRTLQEAFGPYTHDYIYDDDDDINWWWWAVWVVLAIGVGVLICL</sequence>
<name>A0A6J5NV00_9CAUD</name>
<gene>
    <name evidence="2" type="ORF">UFOVP764_25</name>
</gene>
<keyword evidence="1" id="KW-0812">Transmembrane</keyword>